<comment type="similarity">
    <text evidence="1">Belongs to the protein-tyrosine phosphatase family.</text>
</comment>
<evidence type="ECO:0000256" key="6">
    <source>
        <dbReference type="ARBA" id="ARBA00058215"/>
    </source>
</evidence>
<dbReference type="InterPro" id="IPR000387">
    <property type="entry name" value="Tyr_Pase_dom"/>
</dbReference>
<dbReference type="PROSITE" id="PS50055">
    <property type="entry name" value="TYR_PHOSPHATASE_PTP"/>
    <property type="match status" value="1"/>
</dbReference>
<feature type="domain" description="Tyrosine-protein phosphatase" evidence="8">
    <location>
        <begin position="33"/>
        <end position="292"/>
    </location>
</feature>
<sequence>MNQAREKLNKYFISVDSLVQTYKDKRAKEDRLFVDEFEKVLPELVTKAKVSTEYGKAAHQHGKNRFKNILPSDEARVVLIKTSDAMSDYINASYIDGYSVPKKFIAAQGPTESTCNDFWRMVTDKKCSVIVMLTQLTENCKAKCVKYWPELGMQCQYGNCTVMMTSESAFGDVICRIFRVTMSRFKNPFEVKQLQYLGWPDHGIAHTTSSIFRLHKLVIRELAVSGGPLLVHCSAGVDRTGTFIALDFLGEQMEAEGRVNVLATVFQMRLNRTEMVQTLGQYVFVHKLVAELKAFGNTDVEAFEFATQYDNLKVVDDSHVTRLKIQFDNLDIVPPSLKETKAGQKAINKAFNVDFSILPYDYNLAFVEKLSSDKEIPYLNGSSVRVSQFLS</sequence>
<dbReference type="FunFam" id="3.90.190.10:FF:000102">
    <property type="entry name" value="Receptor-type tyrosine-protein phosphatase"/>
    <property type="match status" value="1"/>
</dbReference>
<reference evidence="10" key="1">
    <citation type="submission" date="2020-04" db="EMBL/GenBank/DDBJ databases">
        <authorList>
            <person name="Neveu A P."/>
        </authorList>
    </citation>
    <scope>NUCLEOTIDE SEQUENCE</scope>
    <source>
        <tissue evidence="10">Whole embryo</tissue>
    </source>
</reference>
<evidence type="ECO:0000313" key="10">
    <source>
        <dbReference type="EMBL" id="CAB3265284.1"/>
    </source>
</evidence>
<dbReference type="Pfam" id="PF00102">
    <property type="entry name" value="Y_phosphatase"/>
    <property type="match status" value="1"/>
</dbReference>
<dbReference type="InterPro" id="IPR003595">
    <property type="entry name" value="Tyr_Pase_cat"/>
</dbReference>
<dbReference type="InterPro" id="IPR050348">
    <property type="entry name" value="Protein-Tyr_Phosphatase"/>
</dbReference>
<dbReference type="InterPro" id="IPR016130">
    <property type="entry name" value="Tyr_Pase_AS"/>
</dbReference>
<dbReference type="SMART" id="SM00194">
    <property type="entry name" value="PTPc"/>
    <property type="match status" value="1"/>
</dbReference>
<dbReference type="CDD" id="cd00047">
    <property type="entry name" value="PTPc"/>
    <property type="match status" value="1"/>
</dbReference>
<feature type="domain" description="Tyrosine specific protein phosphatases" evidence="9">
    <location>
        <begin position="209"/>
        <end position="283"/>
    </location>
</feature>
<evidence type="ECO:0000259" key="8">
    <source>
        <dbReference type="PROSITE" id="PS50055"/>
    </source>
</evidence>
<name>A0A6F9DPC2_9ASCI</name>
<dbReference type="Gene3D" id="3.90.190.10">
    <property type="entry name" value="Protein tyrosine phosphatase superfamily"/>
    <property type="match status" value="1"/>
</dbReference>
<evidence type="ECO:0000256" key="2">
    <source>
        <dbReference type="ARBA" id="ARBA00013064"/>
    </source>
</evidence>
<dbReference type="SMART" id="SM00404">
    <property type="entry name" value="PTPc_motif"/>
    <property type="match status" value="1"/>
</dbReference>
<keyword evidence="3" id="KW-0378">Hydrolase</keyword>
<keyword evidence="4" id="KW-0904">Protein phosphatase</keyword>
<evidence type="ECO:0000256" key="4">
    <source>
        <dbReference type="ARBA" id="ARBA00022912"/>
    </source>
</evidence>
<gene>
    <name evidence="10" type="primary">Ptpra-002</name>
</gene>
<keyword evidence="10" id="KW-0675">Receptor</keyword>
<dbReference type="InterPro" id="IPR000242">
    <property type="entry name" value="PTP_cat"/>
</dbReference>
<organism evidence="10">
    <name type="scientific">Phallusia mammillata</name>
    <dbReference type="NCBI Taxonomy" id="59560"/>
    <lineage>
        <taxon>Eukaryota</taxon>
        <taxon>Metazoa</taxon>
        <taxon>Chordata</taxon>
        <taxon>Tunicata</taxon>
        <taxon>Ascidiacea</taxon>
        <taxon>Phlebobranchia</taxon>
        <taxon>Ascidiidae</taxon>
        <taxon>Phallusia</taxon>
    </lineage>
</organism>
<dbReference type="AlphaFoldDB" id="A0A6F9DPC2"/>
<comment type="function">
    <text evidence="6">Tyrosine-protein phosphatase targeted to sites of actin polymerization in response of varied extracellular stimuli. Has tyrosine phosphatase activity towards various tyrosyl phosphorylated substrates.</text>
</comment>
<evidence type="ECO:0000256" key="5">
    <source>
        <dbReference type="ARBA" id="ARBA00051722"/>
    </source>
</evidence>
<evidence type="ECO:0000259" key="9">
    <source>
        <dbReference type="PROSITE" id="PS50056"/>
    </source>
</evidence>
<dbReference type="PANTHER" id="PTHR19134:SF562">
    <property type="entry name" value="PROTEIN-TYROSINE-PHOSPHATASE"/>
    <property type="match status" value="1"/>
</dbReference>
<comment type="catalytic activity">
    <reaction evidence="5">
        <text>O-phospho-L-tyrosyl-[protein] + H2O = L-tyrosyl-[protein] + phosphate</text>
        <dbReference type="Rhea" id="RHEA:10684"/>
        <dbReference type="Rhea" id="RHEA-COMP:10136"/>
        <dbReference type="Rhea" id="RHEA-COMP:20101"/>
        <dbReference type="ChEBI" id="CHEBI:15377"/>
        <dbReference type="ChEBI" id="CHEBI:43474"/>
        <dbReference type="ChEBI" id="CHEBI:46858"/>
        <dbReference type="ChEBI" id="CHEBI:61978"/>
        <dbReference type="EC" id="3.1.3.48"/>
    </reaction>
</comment>
<dbReference type="PROSITE" id="PS00383">
    <property type="entry name" value="TYR_PHOSPHATASE_1"/>
    <property type="match status" value="1"/>
</dbReference>
<evidence type="ECO:0000256" key="7">
    <source>
        <dbReference type="ARBA" id="ARBA00072470"/>
    </source>
</evidence>
<dbReference type="EMBL" id="LR789422">
    <property type="protein sequence ID" value="CAB3265284.1"/>
    <property type="molecule type" value="mRNA"/>
</dbReference>
<evidence type="ECO:0000256" key="1">
    <source>
        <dbReference type="ARBA" id="ARBA00009580"/>
    </source>
</evidence>
<dbReference type="GO" id="GO:0004725">
    <property type="term" value="F:protein tyrosine phosphatase activity"/>
    <property type="evidence" value="ECO:0007669"/>
    <property type="project" value="UniProtKB-EC"/>
</dbReference>
<dbReference type="SUPFAM" id="SSF52799">
    <property type="entry name" value="(Phosphotyrosine protein) phosphatases II"/>
    <property type="match status" value="1"/>
</dbReference>
<dbReference type="InterPro" id="IPR029021">
    <property type="entry name" value="Prot-tyrosine_phosphatase-like"/>
</dbReference>
<proteinExistence type="evidence at transcript level"/>
<accession>A0A6F9DPC2</accession>
<dbReference type="PRINTS" id="PR00700">
    <property type="entry name" value="PRTYPHPHTASE"/>
</dbReference>
<dbReference type="PANTHER" id="PTHR19134">
    <property type="entry name" value="RECEPTOR-TYPE TYROSINE-PROTEIN PHOSPHATASE"/>
    <property type="match status" value="1"/>
</dbReference>
<dbReference type="PROSITE" id="PS50056">
    <property type="entry name" value="TYR_PHOSPHATASE_2"/>
    <property type="match status" value="1"/>
</dbReference>
<dbReference type="EC" id="3.1.3.48" evidence="2"/>
<evidence type="ECO:0000256" key="3">
    <source>
        <dbReference type="ARBA" id="ARBA00022801"/>
    </source>
</evidence>
<protein>
    <recommendedName>
        <fullName evidence="7">Tyrosine-protein phosphatase non-receptor type 20</fullName>
        <ecNumber evidence="2">3.1.3.48</ecNumber>
    </recommendedName>
</protein>